<dbReference type="EMBL" id="JAQQWK010000006">
    <property type="protein sequence ID" value="KAK8039316.1"/>
    <property type="molecule type" value="Genomic_DNA"/>
</dbReference>
<feature type="compositionally biased region" description="Polar residues" evidence="1">
    <location>
        <begin position="84"/>
        <end position="102"/>
    </location>
</feature>
<feature type="compositionally biased region" description="Pro residues" evidence="1">
    <location>
        <begin position="651"/>
        <end position="662"/>
    </location>
</feature>
<sequence>MCFFPSLKALDFDDAALTTISRHDSLNLNIIMLTRSRTSRAAATNGSCKPEEVDSADETALSPPPSSMADSPSPDVPGDEIIVGTNTHAPALNGQKSPSRFTSEPEDTEMAQDDERAAHYPKRKRSSIYNDLSEDKLEGSLPSGADDGEERPASRATSVRRHGLGSNMSVLLGYWRDSPVPKAAGKHAVVGFMDVRDRLRTRIQNTTRNGDAINTRLFPVPPGPGGSWVTFERVVFQDHLIGMDHNQVKEFVKIRTADEVQIEDEETKRKNDLAAVKEAIRRVERNPPPETTQAPPIAYGLNIPQDAQINARPESKRRRTGSAVGTIAGGEPNVPRMQPQAQPTSRPQPEPAQISQPSPMAHPHSHMAPIRQQPQHMPIQQQIPDNLPGSRPTRIMVGCWTKSSATEDSEKHAVYGILGANDMFRVKLVRETMDGRFINGNFPTGAGALWIPYEDVTMLPHLQDLTRSEMKEYCRIRQFQIDNGETEDERVANETKAVYEAQRRAAMNPKIPPAPSGRSNLMEELPPSPKPEQPIHHDLRHNRREMVPNDMRAPRGLTEAEMRQNGRNHSADVMERTNSLAHREISKMEHAQMRQYGPGGPGRQMQNMTGNMGGGGGGGGGHPHHDNRTIFNDNMGRLQKVWQSQEAQRMQPPPQQVAPPPMQMQQPMPGSVQGPNDDSSKIYNGTKYERKQTGPFAGKLASNGTIISIDGEDYVEYRVLTKVQFF</sequence>
<reference evidence="2 3" key="1">
    <citation type="submission" date="2023-01" db="EMBL/GenBank/DDBJ databases">
        <title>Analysis of 21 Apiospora genomes using comparative genomics revels a genus with tremendous synthesis potential of carbohydrate active enzymes and secondary metabolites.</title>
        <authorList>
            <person name="Sorensen T."/>
        </authorList>
    </citation>
    <scope>NUCLEOTIDE SEQUENCE [LARGE SCALE GENOMIC DNA]</scope>
    <source>
        <strain evidence="2 3">CBS 33761</strain>
    </source>
</reference>
<protein>
    <submittedName>
        <fullName evidence="2">Uncharacterized protein</fullName>
    </submittedName>
</protein>
<organism evidence="2 3">
    <name type="scientific">Apiospora rasikravindrae</name>
    <dbReference type="NCBI Taxonomy" id="990691"/>
    <lineage>
        <taxon>Eukaryota</taxon>
        <taxon>Fungi</taxon>
        <taxon>Dikarya</taxon>
        <taxon>Ascomycota</taxon>
        <taxon>Pezizomycotina</taxon>
        <taxon>Sordariomycetes</taxon>
        <taxon>Xylariomycetidae</taxon>
        <taxon>Amphisphaeriales</taxon>
        <taxon>Apiosporaceae</taxon>
        <taxon>Apiospora</taxon>
    </lineage>
</organism>
<keyword evidence="3" id="KW-1185">Reference proteome</keyword>
<proteinExistence type="predicted"/>
<name>A0ABR1SYB6_9PEZI</name>
<feature type="region of interest" description="Disordered" evidence="1">
    <location>
        <begin position="648"/>
        <end position="678"/>
    </location>
</feature>
<feature type="region of interest" description="Disordered" evidence="1">
    <location>
        <begin position="508"/>
        <end position="535"/>
    </location>
</feature>
<accession>A0ABR1SYB6</accession>
<feature type="region of interest" description="Disordered" evidence="1">
    <location>
        <begin position="309"/>
        <end position="375"/>
    </location>
</feature>
<dbReference type="Proteomes" id="UP001444661">
    <property type="component" value="Unassembled WGS sequence"/>
</dbReference>
<feature type="compositionally biased region" description="Low complexity" evidence="1">
    <location>
        <begin position="663"/>
        <end position="675"/>
    </location>
</feature>
<evidence type="ECO:0000313" key="3">
    <source>
        <dbReference type="Proteomes" id="UP001444661"/>
    </source>
</evidence>
<gene>
    <name evidence="2" type="ORF">PG993_007727</name>
</gene>
<evidence type="ECO:0000313" key="2">
    <source>
        <dbReference type="EMBL" id="KAK8039316.1"/>
    </source>
</evidence>
<evidence type="ECO:0000256" key="1">
    <source>
        <dbReference type="SAM" id="MobiDB-lite"/>
    </source>
</evidence>
<comment type="caution">
    <text evidence="2">The sequence shown here is derived from an EMBL/GenBank/DDBJ whole genome shotgun (WGS) entry which is preliminary data.</text>
</comment>
<feature type="compositionally biased region" description="Polar residues" evidence="1">
    <location>
        <begin position="339"/>
        <end position="358"/>
    </location>
</feature>
<feature type="region of interest" description="Disordered" evidence="1">
    <location>
        <begin position="39"/>
        <end position="161"/>
    </location>
</feature>